<evidence type="ECO:0000256" key="4">
    <source>
        <dbReference type="ARBA" id="ARBA00048461"/>
    </source>
</evidence>
<dbReference type="EMBL" id="BPWL01000009">
    <property type="protein sequence ID" value="GJJ14338.1"/>
    <property type="molecule type" value="Genomic_DNA"/>
</dbReference>
<protein>
    <recommendedName>
        <fullName evidence="5">Fungal lipase-type domain-containing protein</fullName>
    </recommendedName>
</protein>
<accession>A0AAV5ANT6</accession>
<reference evidence="6" key="1">
    <citation type="submission" date="2021-10" db="EMBL/GenBank/DDBJ databases">
        <title>De novo Genome Assembly of Clathrus columnatus (Basidiomycota, Fungi) Using Illumina and Nanopore Sequence Data.</title>
        <authorList>
            <person name="Ogiso-Tanaka E."/>
            <person name="Itagaki H."/>
            <person name="Hosoya T."/>
            <person name="Hosaka K."/>
        </authorList>
    </citation>
    <scope>NUCLEOTIDE SEQUENCE</scope>
    <source>
        <strain evidence="6">MO-923</strain>
    </source>
</reference>
<dbReference type="Gene3D" id="3.40.50.1820">
    <property type="entry name" value="alpha/beta hydrolase"/>
    <property type="match status" value="1"/>
</dbReference>
<dbReference type="AlphaFoldDB" id="A0AAV5ANT6"/>
<comment type="caution">
    <text evidence="6">The sequence shown here is derived from an EMBL/GenBank/DDBJ whole genome shotgun (WGS) entry which is preliminary data.</text>
</comment>
<dbReference type="GO" id="GO:0006629">
    <property type="term" value="P:lipid metabolic process"/>
    <property type="evidence" value="ECO:0007669"/>
    <property type="project" value="InterPro"/>
</dbReference>
<evidence type="ECO:0000313" key="7">
    <source>
        <dbReference type="Proteomes" id="UP001050691"/>
    </source>
</evidence>
<comment type="catalytic activity">
    <reaction evidence="4">
        <text>a monoacylglycerol + H2O = glycerol + a fatty acid + H(+)</text>
        <dbReference type="Rhea" id="RHEA:15245"/>
        <dbReference type="ChEBI" id="CHEBI:15377"/>
        <dbReference type="ChEBI" id="CHEBI:15378"/>
        <dbReference type="ChEBI" id="CHEBI:17408"/>
        <dbReference type="ChEBI" id="CHEBI:17754"/>
        <dbReference type="ChEBI" id="CHEBI:28868"/>
    </reaction>
</comment>
<dbReference type="PANTHER" id="PTHR45856:SF24">
    <property type="entry name" value="FUNGAL LIPASE-LIKE DOMAIN-CONTAINING PROTEIN"/>
    <property type="match status" value="1"/>
</dbReference>
<organism evidence="6 7">
    <name type="scientific">Clathrus columnatus</name>
    <dbReference type="NCBI Taxonomy" id="1419009"/>
    <lineage>
        <taxon>Eukaryota</taxon>
        <taxon>Fungi</taxon>
        <taxon>Dikarya</taxon>
        <taxon>Basidiomycota</taxon>
        <taxon>Agaricomycotina</taxon>
        <taxon>Agaricomycetes</taxon>
        <taxon>Phallomycetidae</taxon>
        <taxon>Phallales</taxon>
        <taxon>Clathraceae</taxon>
        <taxon>Clathrus</taxon>
    </lineage>
</organism>
<dbReference type="InterPro" id="IPR029058">
    <property type="entry name" value="AB_hydrolase_fold"/>
</dbReference>
<evidence type="ECO:0000256" key="3">
    <source>
        <dbReference type="ARBA" id="ARBA00047591"/>
    </source>
</evidence>
<keyword evidence="7" id="KW-1185">Reference proteome</keyword>
<comment type="similarity">
    <text evidence="2">Belongs to the AB hydrolase superfamily. Lipase family. Class 3 subfamily.</text>
</comment>
<dbReference type="Proteomes" id="UP001050691">
    <property type="component" value="Unassembled WGS sequence"/>
</dbReference>
<dbReference type="Pfam" id="PF01764">
    <property type="entry name" value="Lipase_3"/>
    <property type="match status" value="1"/>
</dbReference>
<evidence type="ECO:0000313" key="6">
    <source>
        <dbReference type="EMBL" id="GJJ14338.1"/>
    </source>
</evidence>
<evidence type="ECO:0000256" key="1">
    <source>
        <dbReference type="ARBA" id="ARBA00023157"/>
    </source>
</evidence>
<gene>
    <name evidence="6" type="ORF">Clacol_008602</name>
</gene>
<feature type="domain" description="Fungal lipase-type" evidence="5">
    <location>
        <begin position="12"/>
        <end position="88"/>
    </location>
</feature>
<dbReference type="InterPro" id="IPR051218">
    <property type="entry name" value="Sec_MonoDiacylglyc_Lipase"/>
</dbReference>
<dbReference type="PANTHER" id="PTHR45856">
    <property type="entry name" value="ALPHA/BETA-HYDROLASES SUPERFAMILY PROTEIN"/>
    <property type="match status" value="1"/>
</dbReference>
<keyword evidence="1" id="KW-1015">Disulfide bond</keyword>
<dbReference type="InterPro" id="IPR002921">
    <property type="entry name" value="Fungal_lipase-type"/>
</dbReference>
<evidence type="ECO:0000259" key="5">
    <source>
        <dbReference type="Pfam" id="PF01764"/>
    </source>
</evidence>
<proteinExistence type="inferred from homology"/>
<dbReference type="SUPFAM" id="SSF53474">
    <property type="entry name" value="alpha/beta-Hydrolases"/>
    <property type="match status" value="1"/>
</dbReference>
<dbReference type="CDD" id="cd00741">
    <property type="entry name" value="Lipase"/>
    <property type="match status" value="1"/>
</dbReference>
<name>A0AAV5ANT6_9AGAM</name>
<comment type="catalytic activity">
    <reaction evidence="3">
        <text>a diacylglycerol + H2O = a monoacylglycerol + a fatty acid + H(+)</text>
        <dbReference type="Rhea" id="RHEA:32731"/>
        <dbReference type="ChEBI" id="CHEBI:15377"/>
        <dbReference type="ChEBI" id="CHEBI:15378"/>
        <dbReference type="ChEBI" id="CHEBI:17408"/>
        <dbReference type="ChEBI" id="CHEBI:18035"/>
        <dbReference type="ChEBI" id="CHEBI:28868"/>
    </reaction>
</comment>
<sequence length="317" mass="34383">MDGPPDRLKQWGHSLGAAYATLTYAELANKGSNNSNAIIGDLYAFGAPRAGLEDFAIPVRDAVHSGDKSKGSSWRIVNNNDFVTNVPLLPLLSPISDPFIHIDAAYEIYPDKPPERKPSEIGITPSLCLDPGSLPNHGPAEYYKSLVYTTTGKPPIGDGAMPIQWGELSKACKTPKRISFQKQVEVKCTFASNHGCVSGTITYGSFVGEITARGSFATPKLEGKAYIYLNSWKDLYKERNKCVLERTSDSSLGLTLTFGNGTTVGFVDLPISSQYTGEVNLNAGTCNWKLNRTDKVTAAEKSLTEVYTRVLGELFTA</sequence>
<evidence type="ECO:0000256" key="2">
    <source>
        <dbReference type="ARBA" id="ARBA00043996"/>
    </source>
</evidence>